<name>A0AAD5RLN8_9PEZI</name>
<sequence>MFPVAILEVSPLRLSHGEVGIESSINFGDVFSVFKGRVEDTGDIEDAPVAPVEDTLDYFKDQAGVQFLGLAAYFIAEGDLESATKLLGGVFKQWQWSNGEPVAVPNLSDHIRQLLHYINDGLGPRVGPSGKGHIKTNQDGEGIDFELYTGKLKITGKGNLKDFKFEEHET</sequence>
<keyword evidence="2" id="KW-1185">Reference proteome</keyword>
<dbReference type="Proteomes" id="UP001201980">
    <property type="component" value="Unassembled WGS sequence"/>
</dbReference>
<dbReference type="AlphaFoldDB" id="A0AAD5RLN8"/>
<reference evidence="1" key="1">
    <citation type="submission" date="2022-07" db="EMBL/GenBank/DDBJ databases">
        <title>Draft genome sequence of Zalerion maritima ATCC 34329, a (micro)plastics degrading marine fungus.</title>
        <authorList>
            <person name="Paco A."/>
            <person name="Goncalves M.F.M."/>
            <person name="Rocha-Santos T.A.P."/>
            <person name="Alves A."/>
        </authorList>
    </citation>
    <scope>NUCLEOTIDE SEQUENCE</scope>
    <source>
        <strain evidence="1">ATCC 34329</strain>
    </source>
</reference>
<dbReference type="EMBL" id="JAKWBI020000258">
    <property type="protein sequence ID" value="KAJ2897760.1"/>
    <property type="molecule type" value="Genomic_DNA"/>
</dbReference>
<proteinExistence type="predicted"/>
<protein>
    <submittedName>
        <fullName evidence="1">Uncharacterized protein</fullName>
    </submittedName>
</protein>
<evidence type="ECO:0000313" key="1">
    <source>
        <dbReference type="EMBL" id="KAJ2897760.1"/>
    </source>
</evidence>
<organism evidence="1 2">
    <name type="scientific">Zalerion maritima</name>
    <dbReference type="NCBI Taxonomy" id="339359"/>
    <lineage>
        <taxon>Eukaryota</taxon>
        <taxon>Fungi</taxon>
        <taxon>Dikarya</taxon>
        <taxon>Ascomycota</taxon>
        <taxon>Pezizomycotina</taxon>
        <taxon>Sordariomycetes</taxon>
        <taxon>Lulworthiomycetidae</taxon>
        <taxon>Lulworthiales</taxon>
        <taxon>Lulworthiaceae</taxon>
        <taxon>Zalerion</taxon>
    </lineage>
</organism>
<evidence type="ECO:0000313" key="2">
    <source>
        <dbReference type="Proteomes" id="UP001201980"/>
    </source>
</evidence>
<accession>A0AAD5RLN8</accession>
<comment type="caution">
    <text evidence="1">The sequence shown here is derived from an EMBL/GenBank/DDBJ whole genome shotgun (WGS) entry which is preliminary data.</text>
</comment>
<gene>
    <name evidence="1" type="ORF">MKZ38_004383</name>
</gene>